<evidence type="ECO:0000256" key="1">
    <source>
        <dbReference type="SAM" id="MobiDB-lite"/>
    </source>
</evidence>
<evidence type="ECO:0000313" key="2">
    <source>
        <dbReference type="EMBL" id="GKU99445.1"/>
    </source>
</evidence>
<feature type="region of interest" description="Disordered" evidence="1">
    <location>
        <begin position="55"/>
        <end position="77"/>
    </location>
</feature>
<dbReference type="AlphaFoldDB" id="A0AAV5ILH9"/>
<feature type="compositionally biased region" description="Basic and acidic residues" evidence="1">
    <location>
        <begin position="61"/>
        <end position="77"/>
    </location>
</feature>
<protein>
    <submittedName>
        <fullName evidence="2">Uncharacterized protein</fullName>
    </submittedName>
</protein>
<keyword evidence="3" id="KW-1185">Reference proteome</keyword>
<name>A0AAV5ILH9_9ROSI</name>
<comment type="caution">
    <text evidence="2">The sequence shown here is derived from an EMBL/GenBank/DDBJ whole genome shotgun (WGS) entry which is preliminary data.</text>
</comment>
<gene>
    <name evidence="2" type="ORF">SLEP1_g12297</name>
</gene>
<evidence type="ECO:0000313" key="3">
    <source>
        <dbReference type="Proteomes" id="UP001054252"/>
    </source>
</evidence>
<accession>A0AAV5ILH9</accession>
<sequence length="117" mass="13622">MLATWEERILEGLIGLRMRTGQRMAMAFDFLILMPEKILSKLAKQKCKEEAVAATKKKWRQPTDNESRTGFVNHEKGGEVENSNRDLQFAMKSQLKRGVLFFFLFGHECFGEISMYR</sequence>
<proteinExistence type="predicted"/>
<reference evidence="2 3" key="1">
    <citation type="journal article" date="2021" name="Commun. Biol.">
        <title>The genome of Shorea leprosula (Dipterocarpaceae) highlights the ecological relevance of drought in aseasonal tropical rainforests.</title>
        <authorList>
            <person name="Ng K.K.S."/>
            <person name="Kobayashi M.J."/>
            <person name="Fawcett J.A."/>
            <person name="Hatakeyama M."/>
            <person name="Paape T."/>
            <person name="Ng C.H."/>
            <person name="Ang C.C."/>
            <person name="Tnah L.H."/>
            <person name="Lee C.T."/>
            <person name="Nishiyama T."/>
            <person name="Sese J."/>
            <person name="O'Brien M.J."/>
            <person name="Copetti D."/>
            <person name="Mohd Noor M.I."/>
            <person name="Ong R.C."/>
            <person name="Putra M."/>
            <person name="Sireger I.Z."/>
            <person name="Indrioko S."/>
            <person name="Kosugi Y."/>
            <person name="Izuno A."/>
            <person name="Isagi Y."/>
            <person name="Lee S.L."/>
            <person name="Shimizu K.K."/>
        </authorList>
    </citation>
    <scope>NUCLEOTIDE SEQUENCE [LARGE SCALE GENOMIC DNA]</scope>
    <source>
        <strain evidence="2">214</strain>
    </source>
</reference>
<dbReference type="Proteomes" id="UP001054252">
    <property type="component" value="Unassembled WGS sequence"/>
</dbReference>
<organism evidence="2 3">
    <name type="scientific">Rubroshorea leprosula</name>
    <dbReference type="NCBI Taxonomy" id="152421"/>
    <lineage>
        <taxon>Eukaryota</taxon>
        <taxon>Viridiplantae</taxon>
        <taxon>Streptophyta</taxon>
        <taxon>Embryophyta</taxon>
        <taxon>Tracheophyta</taxon>
        <taxon>Spermatophyta</taxon>
        <taxon>Magnoliopsida</taxon>
        <taxon>eudicotyledons</taxon>
        <taxon>Gunneridae</taxon>
        <taxon>Pentapetalae</taxon>
        <taxon>rosids</taxon>
        <taxon>malvids</taxon>
        <taxon>Malvales</taxon>
        <taxon>Dipterocarpaceae</taxon>
        <taxon>Rubroshorea</taxon>
    </lineage>
</organism>
<dbReference type="EMBL" id="BPVZ01000014">
    <property type="protein sequence ID" value="GKU99445.1"/>
    <property type="molecule type" value="Genomic_DNA"/>
</dbReference>